<accession>A0A0A1TM04</accession>
<gene>
    <name evidence="1" type="ORF">VHEMI06908</name>
</gene>
<dbReference type="OrthoDB" id="3554464at2759"/>
<evidence type="ECO:0000313" key="2">
    <source>
        <dbReference type="Proteomes" id="UP000039046"/>
    </source>
</evidence>
<protein>
    <recommendedName>
        <fullName evidence="3">Aminoglycoside phosphotransferase domain-containing protein</fullName>
    </recommendedName>
</protein>
<organism evidence="1 2">
    <name type="scientific">[Torrubiella] hemipterigena</name>
    <dbReference type="NCBI Taxonomy" id="1531966"/>
    <lineage>
        <taxon>Eukaryota</taxon>
        <taxon>Fungi</taxon>
        <taxon>Dikarya</taxon>
        <taxon>Ascomycota</taxon>
        <taxon>Pezizomycotina</taxon>
        <taxon>Sordariomycetes</taxon>
        <taxon>Hypocreomycetidae</taxon>
        <taxon>Hypocreales</taxon>
        <taxon>Clavicipitaceae</taxon>
        <taxon>Clavicipitaceae incertae sedis</taxon>
        <taxon>'Torrubiella' clade</taxon>
    </lineage>
</organism>
<proteinExistence type="predicted"/>
<keyword evidence="2" id="KW-1185">Reference proteome</keyword>
<name>A0A0A1TM04_9HYPO</name>
<sequence length="417" mass="48061">MRMYWETDDEVILQGTDYRDKDLLGLMRCGKSPFDGIWDSMRLIQEIEECLNVQVVDIPRVYNGRYNYGFHLILSNRQEVIARLAQTDVNAPYYSGKTATDLADQVRFEVETDRLLRATPSIRAARLIYYRTPHQLEEELLDCPRNISGRMLLVNQKLPGNSNVWSTFNATQKKAFLSQAAVIRAAKFHLELPAGFVSSWYYNYVAAQASRPIDISNMTPREICMACVAIRIEAVMGRVGEDVYENYTSGVSAVVIKRKLLRLLPHLLSENDFLYRPVLEHNYYGVQHMSVVTDENGVPTITSVYDWKNAVVLPAILSNPVLAVTVDLVLNENVEPHFSRAALLASDNKRAQYMSWSEDYFEALFEHAPDYERIMKTGKDVRYVWFTLGKWRGNNPDFFFTTLAEWVQKKMVEFDLE</sequence>
<dbReference type="Proteomes" id="UP000039046">
    <property type="component" value="Unassembled WGS sequence"/>
</dbReference>
<dbReference type="EMBL" id="CDHN01000003">
    <property type="protein sequence ID" value="CEJ91177.1"/>
    <property type="molecule type" value="Genomic_DNA"/>
</dbReference>
<dbReference type="AlphaFoldDB" id="A0A0A1TM04"/>
<reference evidence="1 2" key="1">
    <citation type="journal article" date="2015" name="Genome Announc.">
        <title>Draft Genome Sequence and Gene Annotation of the Entomopathogenic Fungus Verticillium hemipterigenum.</title>
        <authorList>
            <person name="Horn F."/>
            <person name="Habel A."/>
            <person name="Scharf D.H."/>
            <person name="Dworschak J."/>
            <person name="Brakhage A.A."/>
            <person name="Guthke R."/>
            <person name="Hertweck C."/>
            <person name="Linde J."/>
        </authorList>
    </citation>
    <scope>NUCLEOTIDE SEQUENCE [LARGE SCALE GENOMIC DNA]</scope>
</reference>
<evidence type="ECO:0008006" key="3">
    <source>
        <dbReference type="Google" id="ProtNLM"/>
    </source>
</evidence>
<dbReference type="HOGENOM" id="CLU_021158_0_0_1"/>
<evidence type="ECO:0000313" key="1">
    <source>
        <dbReference type="EMBL" id="CEJ91177.1"/>
    </source>
</evidence>